<protein>
    <submittedName>
        <fullName evidence="6">FAD-dependent monooxygenase</fullName>
    </submittedName>
</protein>
<keyword evidence="4" id="KW-0812">Transmembrane</keyword>
<keyword evidence="2" id="KW-0285">Flavoprotein</keyword>
<dbReference type="PANTHER" id="PTHR43004:SF19">
    <property type="entry name" value="BINDING MONOOXYGENASE, PUTATIVE (JCVI)-RELATED"/>
    <property type="match status" value="1"/>
</dbReference>
<dbReference type="SUPFAM" id="SSF51905">
    <property type="entry name" value="FAD/NAD(P)-binding domain"/>
    <property type="match status" value="1"/>
</dbReference>
<keyword evidence="3" id="KW-0274">FAD</keyword>
<keyword evidence="6" id="KW-0503">Monooxygenase</keyword>
<feature type="transmembrane region" description="Helical" evidence="4">
    <location>
        <begin position="7"/>
        <end position="25"/>
    </location>
</feature>
<dbReference type="PRINTS" id="PR00420">
    <property type="entry name" value="RNGMNOXGNASE"/>
</dbReference>
<dbReference type="EMBL" id="CP109441">
    <property type="protein sequence ID" value="WUV50168.1"/>
    <property type="molecule type" value="Genomic_DNA"/>
</dbReference>
<evidence type="ECO:0000313" key="6">
    <source>
        <dbReference type="EMBL" id="WUV50168.1"/>
    </source>
</evidence>
<keyword evidence="7" id="KW-1185">Reference proteome</keyword>
<evidence type="ECO:0000256" key="2">
    <source>
        <dbReference type="ARBA" id="ARBA00022630"/>
    </source>
</evidence>
<comment type="cofactor">
    <cofactor evidence="1">
        <name>FAD</name>
        <dbReference type="ChEBI" id="CHEBI:57692"/>
    </cofactor>
</comment>
<dbReference type="Pfam" id="PF01494">
    <property type="entry name" value="FAD_binding_3"/>
    <property type="match status" value="1"/>
</dbReference>
<name>A0ABZ1Z3V6_9NOCA</name>
<reference evidence="6" key="1">
    <citation type="submission" date="2022-10" db="EMBL/GenBank/DDBJ databases">
        <title>The complete genomes of actinobacterial strains from the NBC collection.</title>
        <authorList>
            <person name="Joergensen T.S."/>
            <person name="Alvarez Arevalo M."/>
            <person name="Sterndorff E.B."/>
            <person name="Faurdal D."/>
            <person name="Vuksanovic O."/>
            <person name="Mourched A.-S."/>
            <person name="Charusanti P."/>
            <person name="Shaw S."/>
            <person name="Blin K."/>
            <person name="Weber T."/>
        </authorList>
    </citation>
    <scope>NUCLEOTIDE SEQUENCE</scope>
    <source>
        <strain evidence="6">NBC_01482</strain>
    </source>
</reference>
<keyword evidence="6" id="KW-0560">Oxidoreductase</keyword>
<evidence type="ECO:0000259" key="5">
    <source>
        <dbReference type="Pfam" id="PF01494"/>
    </source>
</evidence>
<dbReference type="RefSeq" id="WP_329414947.1">
    <property type="nucleotide sequence ID" value="NZ_CP109441.1"/>
</dbReference>
<dbReference type="Gene3D" id="3.50.50.60">
    <property type="entry name" value="FAD/NAD(P)-binding domain"/>
    <property type="match status" value="1"/>
</dbReference>
<keyword evidence="4" id="KW-0472">Membrane</keyword>
<evidence type="ECO:0000256" key="1">
    <source>
        <dbReference type="ARBA" id="ARBA00001974"/>
    </source>
</evidence>
<dbReference type="PANTHER" id="PTHR43004">
    <property type="entry name" value="TRK SYSTEM POTASSIUM UPTAKE PROTEIN"/>
    <property type="match status" value="1"/>
</dbReference>
<feature type="domain" description="FAD-binding" evidence="5">
    <location>
        <begin position="7"/>
        <end position="355"/>
    </location>
</feature>
<dbReference type="InterPro" id="IPR036188">
    <property type="entry name" value="FAD/NAD-bd_sf"/>
</dbReference>
<dbReference type="GO" id="GO:0004497">
    <property type="term" value="F:monooxygenase activity"/>
    <property type="evidence" value="ECO:0007669"/>
    <property type="project" value="UniProtKB-KW"/>
</dbReference>
<gene>
    <name evidence="6" type="ORF">OG563_19435</name>
</gene>
<evidence type="ECO:0000256" key="4">
    <source>
        <dbReference type="SAM" id="Phobius"/>
    </source>
</evidence>
<evidence type="ECO:0000313" key="7">
    <source>
        <dbReference type="Proteomes" id="UP001432062"/>
    </source>
</evidence>
<dbReference type="Pfam" id="PF21274">
    <property type="entry name" value="Rng_hyd_C"/>
    <property type="match status" value="1"/>
</dbReference>
<dbReference type="Proteomes" id="UP001432062">
    <property type="component" value="Chromosome"/>
</dbReference>
<dbReference type="Gene3D" id="3.40.30.120">
    <property type="match status" value="1"/>
</dbReference>
<accession>A0ABZ1Z3V6</accession>
<sequence length="539" mass="58000">MTPTQRIPVLVVGGGLVGLSAALFLEYHDVPYVLVEKRTKASALPKARGLHTRTTELFRQVGVEGRVEQAAATALRAGSFGGASRGTSLITAEPLDLGHLRAAMAAADPSPSRFCFLPQVLLEPVLAEQARERGGDLRFGAELIDFETDDAGVTATLRDESGRRSVIRADYLIAADGAASPIRRALGIDGWELPPTRYYINAFVRTDLTGVLGGRTFSQCEISNDTMRGLVLSKNNTDEWSFQLEYDPTRESAADYPDERCVELIRAAIGVPDIEVEVLARSAWDTGSFVADEYRRGRVFLAGDAAHRHAPWGGFGGNTGVADAHNLVWKLAAVLSGTGGPALLDSYQTERWSRAIIAAEQANLGDDFETRYGIETPDNAEMLARRLDFGAVMSRFRYASSAVSRKPADCVEWVEPHVDRLTGQVGTRLPHLWLDAEHTTSTLDLCGPGYAILIAGNSAAWRDAAADAQRETGIDIAVHGLGAEWGACTDLPEGGALLVRPDGHVAARSDQGLYPRSLAATLRSLMGWSASVLDTKAMA</sequence>
<keyword evidence="4" id="KW-1133">Transmembrane helix</keyword>
<dbReference type="InterPro" id="IPR002938">
    <property type="entry name" value="FAD-bd"/>
</dbReference>
<organism evidence="6 7">
    <name type="scientific">Nocardia vinacea</name>
    <dbReference type="NCBI Taxonomy" id="96468"/>
    <lineage>
        <taxon>Bacteria</taxon>
        <taxon>Bacillati</taxon>
        <taxon>Actinomycetota</taxon>
        <taxon>Actinomycetes</taxon>
        <taxon>Mycobacteriales</taxon>
        <taxon>Nocardiaceae</taxon>
        <taxon>Nocardia</taxon>
    </lineage>
</organism>
<dbReference type="InterPro" id="IPR050641">
    <property type="entry name" value="RIFMO-like"/>
</dbReference>
<evidence type="ECO:0000256" key="3">
    <source>
        <dbReference type="ARBA" id="ARBA00022827"/>
    </source>
</evidence>
<dbReference type="Gene3D" id="3.30.9.10">
    <property type="entry name" value="D-Amino Acid Oxidase, subunit A, domain 2"/>
    <property type="match status" value="1"/>
</dbReference>
<proteinExistence type="predicted"/>